<gene>
    <name evidence="2" type="ORF">C1SCF055_LOCUS33442</name>
</gene>
<dbReference type="EMBL" id="CAMXCT030004162">
    <property type="protein sequence ID" value="CAL4795260.1"/>
    <property type="molecule type" value="Genomic_DNA"/>
</dbReference>
<feature type="chain" id="PRO_5043272659" evidence="1">
    <location>
        <begin position="17"/>
        <end position="159"/>
    </location>
</feature>
<keyword evidence="1" id="KW-0732">Signal</keyword>
<sequence>MDLLLLLTSGFMAAAAQPIEYIGSNYTTITVTTERYSCSGPLTGGNDATKIQRYNLGDHRCSYKDAYFECSVTGSKVGYFSCSNLTNDTLIEEYSNGACYRCDEYMFPCVQIWFKGKRYDGKYFKPVCNSLYSNSVQSIGQTRWTLALAGAILLGGISG</sequence>
<dbReference type="EMBL" id="CAMXCT020004162">
    <property type="protein sequence ID" value="CAL1161323.1"/>
    <property type="molecule type" value="Genomic_DNA"/>
</dbReference>
<proteinExistence type="predicted"/>
<accession>A0A9P1GCJ6</accession>
<evidence type="ECO:0000313" key="2">
    <source>
        <dbReference type="EMBL" id="CAI4007948.1"/>
    </source>
</evidence>
<protein>
    <submittedName>
        <fullName evidence="2">Uncharacterized protein</fullName>
    </submittedName>
</protein>
<evidence type="ECO:0000313" key="4">
    <source>
        <dbReference type="Proteomes" id="UP001152797"/>
    </source>
</evidence>
<name>A0A9P1GCJ6_9DINO</name>
<evidence type="ECO:0000256" key="1">
    <source>
        <dbReference type="SAM" id="SignalP"/>
    </source>
</evidence>
<organism evidence="2">
    <name type="scientific">Cladocopium goreaui</name>
    <dbReference type="NCBI Taxonomy" id="2562237"/>
    <lineage>
        <taxon>Eukaryota</taxon>
        <taxon>Sar</taxon>
        <taxon>Alveolata</taxon>
        <taxon>Dinophyceae</taxon>
        <taxon>Suessiales</taxon>
        <taxon>Symbiodiniaceae</taxon>
        <taxon>Cladocopium</taxon>
    </lineage>
</organism>
<dbReference type="EMBL" id="CAMXCT010004162">
    <property type="protein sequence ID" value="CAI4007948.1"/>
    <property type="molecule type" value="Genomic_DNA"/>
</dbReference>
<feature type="signal peptide" evidence="1">
    <location>
        <begin position="1"/>
        <end position="16"/>
    </location>
</feature>
<dbReference type="Proteomes" id="UP001152797">
    <property type="component" value="Unassembled WGS sequence"/>
</dbReference>
<comment type="caution">
    <text evidence="2">The sequence shown here is derived from an EMBL/GenBank/DDBJ whole genome shotgun (WGS) entry which is preliminary data.</text>
</comment>
<dbReference type="OrthoDB" id="430704at2759"/>
<reference evidence="2" key="1">
    <citation type="submission" date="2022-10" db="EMBL/GenBank/DDBJ databases">
        <authorList>
            <person name="Chen Y."/>
            <person name="Dougan E. K."/>
            <person name="Chan C."/>
            <person name="Rhodes N."/>
            <person name="Thang M."/>
        </authorList>
    </citation>
    <scope>NUCLEOTIDE SEQUENCE</scope>
</reference>
<keyword evidence="4" id="KW-1185">Reference proteome</keyword>
<reference evidence="3" key="2">
    <citation type="submission" date="2024-04" db="EMBL/GenBank/DDBJ databases">
        <authorList>
            <person name="Chen Y."/>
            <person name="Shah S."/>
            <person name="Dougan E. K."/>
            <person name="Thang M."/>
            <person name="Chan C."/>
        </authorList>
    </citation>
    <scope>NUCLEOTIDE SEQUENCE [LARGE SCALE GENOMIC DNA]</scope>
</reference>
<evidence type="ECO:0000313" key="3">
    <source>
        <dbReference type="EMBL" id="CAL1161323.1"/>
    </source>
</evidence>
<dbReference type="AlphaFoldDB" id="A0A9P1GCJ6"/>